<evidence type="ECO:0000313" key="7">
    <source>
        <dbReference type="EMBL" id="KAB0268014.1"/>
    </source>
</evidence>
<sequence>MKKHLIGLLLSATLAISGSVAAHAEPKYGGILKLQWGTLDTADFHRHTGTISLPHPFAETLTTISKDGQPKGLLAEKWDISSDGRTYTFAIRKGVKFHNGRILTAQDVKKNLERIEREVKGGWLTSAMQQVESMETPDANTLVVHFKAPFAPFVNLLAEAWILAPESPGWDSNITKPIGTGPFTFDSWTPQLKITGAKFKDYWMEGKPYVDGIKFDVREVGDASLALRAGDYHAASIPLSKIKSVEAGGNIRVEFRGDTSWNFLSFNNRKPRPPFDNIKVREAVAYALDKKALLNQAAGEYGTVGNQMVDKGNFFFDAEMAAKDKHAKPDLERAKKILAAEGVDPGKTTIYMISEITSRTAAPIAQVLRQLGFKVDNKSFDDLGFQKALSAYDWDVFPGGSGPRNDIFLRYVRLTSDGPNPGLWGGVQDKEFDTLVTAAISAVDQNESRALYLKAWQRVIDNYYTVVLGHSPGAYGIRSEVKDLTIGFNTSAHRADGGVAFAWIER</sequence>
<dbReference type="Gene3D" id="3.10.105.10">
    <property type="entry name" value="Dipeptide-binding Protein, Domain 3"/>
    <property type="match status" value="1"/>
</dbReference>
<dbReference type="PANTHER" id="PTHR30290">
    <property type="entry name" value="PERIPLASMIC BINDING COMPONENT OF ABC TRANSPORTER"/>
    <property type="match status" value="1"/>
</dbReference>
<dbReference type="InterPro" id="IPR030678">
    <property type="entry name" value="Peptide/Ni-bd"/>
</dbReference>
<dbReference type="InterPro" id="IPR000914">
    <property type="entry name" value="SBP_5_dom"/>
</dbReference>
<organism evidence="7 8">
    <name type="scientific">Microvirga brassicacearum</name>
    <dbReference type="NCBI Taxonomy" id="2580413"/>
    <lineage>
        <taxon>Bacteria</taxon>
        <taxon>Pseudomonadati</taxon>
        <taxon>Pseudomonadota</taxon>
        <taxon>Alphaproteobacteria</taxon>
        <taxon>Hyphomicrobiales</taxon>
        <taxon>Methylobacteriaceae</taxon>
        <taxon>Microvirga</taxon>
    </lineage>
</organism>
<dbReference type="EMBL" id="VCMV01000009">
    <property type="protein sequence ID" value="KAB0268014.1"/>
    <property type="molecule type" value="Genomic_DNA"/>
</dbReference>
<keyword evidence="8" id="KW-1185">Reference proteome</keyword>
<evidence type="ECO:0000256" key="3">
    <source>
        <dbReference type="ARBA" id="ARBA00022448"/>
    </source>
</evidence>
<dbReference type="SUPFAM" id="SSF53850">
    <property type="entry name" value="Periplasmic binding protein-like II"/>
    <property type="match status" value="1"/>
</dbReference>
<dbReference type="OrthoDB" id="9803988at2"/>
<reference evidence="7 8" key="1">
    <citation type="journal article" date="2019" name="Microorganisms">
        <title>Genome Insights into the Novel Species Microvirga brassicacearum, a Rapeseed Endophyte with Biotechnological Potential.</title>
        <authorList>
            <person name="Jimenez-Gomez A."/>
            <person name="Saati-Santamaria Z."/>
            <person name="Igual J.M."/>
            <person name="Rivas R."/>
            <person name="Mateos P.F."/>
            <person name="Garcia-Fraile P."/>
        </authorList>
    </citation>
    <scope>NUCLEOTIDE SEQUENCE [LARGE SCALE GENOMIC DNA]</scope>
    <source>
        <strain evidence="7 8">CDVBN77</strain>
    </source>
</reference>
<dbReference type="PROSITE" id="PS01040">
    <property type="entry name" value="SBP_BACTERIAL_5"/>
    <property type="match status" value="1"/>
</dbReference>
<keyword evidence="4 5" id="KW-0732">Signal</keyword>
<name>A0A5N3PE76_9HYPH</name>
<evidence type="ECO:0000256" key="2">
    <source>
        <dbReference type="ARBA" id="ARBA00005695"/>
    </source>
</evidence>
<dbReference type="PIRSF" id="PIRSF002741">
    <property type="entry name" value="MppA"/>
    <property type="match status" value="1"/>
</dbReference>
<feature type="domain" description="Solute-binding protein family 5" evidence="6">
    <location>
        <begin position="70"/>
        <end position="404"/>
    </location>
</feature>
<dbReference type="GO" id="GO:0030288">
    <property type="term" value="C:outer membrane-bounded periplasmic space"/>
    <property type="evidence" value="ECO:0007669"/>
    <property type="project" value="UniProtKB-ARBA"/>
</dbReference>
<feature type="signal peptide" evidence="5">
    <location>
        <begin position="1"/>
        <end position="24"/>
    </location>
</feature>
<gene>
    <name evidence="7" type="ORF">FEZ63_06470</name>
</gene>
<dbReference type="Proteomes" id="UP000325684">
    <property type="component" value="Unassembled WGS sequence"/>
</dbReference>
<evidence type="ECO:0000259" key="6">
    <source>
        <dbReference type="Pfam" id="PF00496"/>
    </source>
</evidence>
<dbReference type="AlphaFoldDB" id="A0A5N3PE76"/>
<dbReference type="PANTHER" id="PTHR30290:SF9">
    <property type="entry name" value="OLIGOPEPTIDE-BINDING PROTEIN APPA"/>
    <property type="match status" value="1"/>
</dbReference>
<evidence type="ECO:0000256" key="5">
    <source>
        <dbReference type="SAM" id="SignalP"/>
    </source>
</evidence>
<dbReference type="Gene3D" id="3.90.76.10">
    <property type="entry name" value="Dipeptide-binding Protein, Domain 1"/>
    <property type="match status" value="1"/>
</dbReference>
<comment type="similarity">
    <text evidence="2">Belongs to the bacterial solute-binding protein 5 family.</text>
</comment>
<dbReference type="InterPro" id="IPR039424">
    <property type="entry name" value="SBP_5"/>
</dbReference>
<dbReference type="Pfam" id="PF00496">
    <property type="entry name" value="SBP_bac_5"/>
    <property type="match status" value="1"/>
</dbReference>
<dbReference type="CDD" id="cd00995">
    <property type="entry name" value="PBP2_NikA_DppA_OppA_like"/>
    <property type="match status" value="1"/>
</dbReference>
<proteinExistence type="inferred from homology"/>
<dbReference type="Gene3D" id="3.40.190.10">
    <property type="entry name" value="Periplasmic binding protein-like II"/>
    <property type="match status" value="1"/>
</dbReference>
<evidence type="ECO:0000256" key="4">
    <source>
        <dbReference type="ARBA" id="ARBA00022729"/>
    </source>
</evidence>
<dbReference type="GO" id="GO:1904680">
    <property type="term" value="F:peptide transmembrane transporter activity"/>
    <property type="evidence" value="ECO:0007669"/>
    <property type="project" value="TreeGrafter"/>
</dbReference>
<evidence type="ECO:0000313" key="8">
    <source>
        <dbReference type="Proteomes" id="UP000325684"/>
    </source>
</evidence>
<comment type="subcellular location">
    <subcellularLocation>
        <location evidence="1">Periplasm</location>
    </subcellularLocation>
</comment>
<comment type="caution">
    <text evidence="7">The sequence shown here is derived from an EMBL/GenBank/DDBJ whole genome shotgun (WGS) entry which is preliminary data.</text>
</comment>
<dbReference type="RefSeq" id="WP_150942828.1">
    <property type="nucleotide sequence ID" value="NZ_VCMV01000009.1"/>
</dbReference>
<keyword evidence="3" id="KW-0813">Transport</keyword>
<dbReference type="GO" id="GO:0043190">
    <property type="term" value="C:ATP-binding cassette (ABC) transporter complex"/>
    <property type="evidence" value="ECO:0007669"/>
    <property type="project" value="InterPro"/>
</dbReference>
<protein>
    <submittedName>
        <fullName evidence="7">ABC transporter substrate-binding protein</fullName>
    </submittedName>
</protein>
<feature type="chain" id="PRO_5024427565" evidence="5">
    <location>
        <begin position="25"/>
        <end position="506"/>
    </location>
</feature>
<accession>A0A5N3PE76</accession>
<evidence type="ECO:0000256" key="1">
    <source>
        <dbReference type="ARBA" id="ARBA00004418"/>
    </source>
</evidence>
<dbReference type="InterPro" id="IPR023765">
    <property type="entry name" value="SBP_5_CS"/>
</dbReference>
<dbReference type="GO" id="GO:0015833">
    <property type="term" value="P:peptide transport"/>
    <property type="evidence" value="ECO:0007669"/>
    <property type="project" value="TreeGrafter"/>
</dbReference>